<dbReference type="PANTHER" id="PTHR34929:SF1">
    <property type="entry name" value="INAF MOTIF CONTAINING 2"/>
    <property type="match status" value="1"/>
</dbReference>
<feature type="region of interest" description="Disordered" evidence="1">
    <location>
        <begin position="88"/>
        <end position="115"/>
    </location>
</feature>
<dbReference type="GeneTree" id="ENSGT00390000005766"/>
<evidence type="ECO:0000256" key="2">
    <source>
        <dbReference type="SAM" id="Phobius"/>
    </source>
</evidence>
<proteinExistence type="predicted"/>
<feature type="compositionally biased region" description="Basic and acidic residues" evidence="1">
    <location>
        <begin position="151"/>
        <end position="172"/>
    </location>
</feature>
<reference evidence="3" key="4">
    <citation type="submission" date="2025-08" db="UniProtKB">
        <authorList>
            <consortium name="Ensembl"/>
        </authorList>
    </citation>
    <scope>IDENTIFICATION</scope>
</reference>
<feature type="compositionally biased region" description="Polar residues" evidence="1">
    <location>
        <begin position="183"/>
        <end position="207"/>
    </location>
</feature>
<accession>A0A4W4FN07</accession>
<reference evidence="3" key="5">
    <citation type="submission" date="2025-09" db="UniProtKB">
        <authorList>
            <consortium name="Ensembl"/>
        </authorList>
    </citation>
    <scope>IDENTIFICATION</scope>
</reference>
<reference evidence="4" key="1">
    <citation type="journal article" date="2014" name="Science">
        <title>Nonhuman genetics. Genomic basis for the convergent evolution of electric organs.</title>
        <authorList>
            <person name="Gallant J.R."/>
            <person name="Traeger L.L."/>
            <person name="Volkening J.D."/>
            <person name="Moffett H."/>
            <person name="Chen P.H."/>
            <person name="Novina C.D."/>
            <person name="Phillips G.N.Jr."/>
            <person name="Anand R."/>
            <person name="Wells G.B."/>
            <person name="Pinch M."/>
            <person name="Guth R."/>
            <person name="Unguez G.A."/>
            <person name="Albert J.S."/>
            <person name="Zakon H.H."/>
            <person name="Samanta M.P."/>
            <person name="Sussman M.R."/>
        </authorList>
    </citation>
    <scope>NUCLEOTIDE SEQUENCE [LARGE SCALE GENOMIC DNA]</scope>
</reference>
<keyword evidence="2" id="KW-0472">Membrane</keyword>
<feature type="compositionally biased region" description="Polar residues" evidence="1">
    <location>
        <begin position="88"/>
        <end position="101"/>
    </location>
</feature>
<dbReference type="Proteomes" id="UP000314983">
    <property type="component" value="Chromosome 3"/>
</dbReference>
<feature type="transmembrane region" description="Helical" evidence="2">
    <location>
        <begin position="28"/>
        <end position="54"/>
    </location>
</feature>
<dbReference type="AlphaFoldDB" id="A0A4W4FN07"/>
<evidence type="ECO:0008006" key="5">
    <source>
        <dbReference type="Google" id="ProtNLM"/>
    </source>
</evidence>
<organism evidence="3 4">
    <name type="scientific">Electrophorus electricus</name>
    <name type="common">Electric eel</name>
    <name type="synonym">Gymnotus electricus</name>
    <dbReference type="NCBI Taxonomy" id="8005"/>
    <lineage>
        <taxon>Eukaryota</taxon>
        <taxon>Metazoa</taxon>
        <taxon>Chordata</taxon>
        <taxon>Craniata</taxon>
        <taxon>Vertebrata</taxon>
        <taxon>Euteleostomi</taxon>
        <taxon>Actinopterygii</taxon>
        <taxon>Neopterygii</taxon>
        <taxon>Teleostei</taxon>
        <taxon>Ostariophysi</taxon>
        <taxon>Gymnotiformes</taxon>
        <taxon>Gymnotoidei</taxon>
        <taxon>Gymnotidae</taxon>
        <taxon>Electrophorus</taxon>
    </lineage>
</organism>
<dbReference type="PANTHER" id="PTHR34929">
    <property type="entry name" value="ZGC:153157"/>
    <property type="match status" value="1"/>
</dbReference>
<dbReference type="Ensembl" id="ENSEEET00000025671.2">
    <property type="protein sequence ID" value="ENSEEEP00000025378.2"/>
    <property type="gene ID" value="ENSEEEG00000012316.2"/>
</dbReference>
<dbReference type="OMA" id="HRSENQP"/>
<keyword evidence="4" id="KW-1185">Reference proteome</keyword>
<keyword evidence="2" id="KW-0812">Transmembrane</keyword>
<feature type="region of interest" description="Disordered" evidence="1">
    <location>
        <begin position="151"/>
        <end position="207"/>
    </location>
</feature>
<reference evidence="4" key="2">
    <citation type="journal article" date="2017" name="Sci. Adv.">
        <title>A tail of two voltages: Proteomic comparison of the three electric organs of the electric eel.</title>
        <authorList>
            <person name="Traeger L.L."/>
            <person name="Sabat G."/>
            <person name="Barrett-Wilt G.A."/>
            <person name="Wells G.B."/>
            <person name="Sussman M.R."/>
        </authorList>
    </citation>
    <scope>NUCLEOTIDE SEQUENCE [LARGE SCALE GENOMIC DNA]</scope>
</reference>
<protein>
    <recommendedName>
        <fullName evidence="5">InaF motif containing 2</fullName>
    </recommendedName>
</protein>
<name>A0A4W4FN07_ELEEL</name>
<evidence type="ECO:0000313" key="4">
    <source>
        <dbReference type="Proteomes" id="UP000314983"/>
    </source>
</evidence>
<evidence type="ECO:0000313" key="3">
    <source>
        <dbReference type="Ensembl" id="ENSEEEP00000025378.2"/>
    </source>
</evidence>
<dbReference type="Pfam" id="PF15018">
    <property type="entry name" value="InaF-motif"/>
    <property type="match status" value="1"/>
</dbReference>
<sequence length="254" mass="27604">MANTDRGKPATYTGDKKAKMAAKTNKKWVRLATVFAYVLSVSLAAIILAIYYSLIWKPTSASSSSRRADIPATVSTNTTSVLSHMNWTEQSPVHPGSTTDPETSHEIGNSEKGYPGYPGLPGGLTPPVTKTKPSTIELPVTREITDVVKDKDSSLWDSETNKHERYDGHRSENQPVGLALSHSPDSWDSAASNSFEPQLESTTGQSPWISYIEGPDASTLHVELDLAEGSSTLQEETDPKDTEDSTLVFPSRHT</sequence>
<feature type="region of interest" description="Disordered" evidence="1">
    <location>
        <begin position="226"/>
        <end position="254"/>
    </location>
</feature>
<dbReference type="InterPro" id="IPR029162">
    <property type="entry name" value="InaF-motif"/>
</dbReference>
<keyword evidence="2" id="KW-1133">Transmembrane helix</keyword>
<reference evidence="3" key="3">
    <citation type="submission" date="2020-05" db="EMBL/GenBank/DDBJ databases">
        <title>Electrophorus electricus (electric eel) genome, fEleEle1, primary haplotype.</title>
        <authorList>
            <person name="Myers G."/>
            <person name="Meyer A."/>
            <person name="Fedrigo O."/>
            <person name="Formenti G."/>
            <person name="Rhie A."/>
            <person name="Tracey A."/>
            <person name="Sims Y."/>
            <person name="Jarvis E.D."/>
        </authorList>
    </citation>
    <scope>NUCLEOTIDE SEQUENCE [LARGE SCALE GENOMIC DNA]</scope>
</reference>
<evidence type="ECO:0000256" key="1">
    <source>
        <dbReference type="SAM" id="MobiDB-lite"/>
    </source>
</evidence>